<evidence type="ECO:0000256" key="1">
    <source>
        <dbReference type="ARBA" id="ARBA00004123"/>
    </source>
</evidence>
<gene>
    <name evidence="3" type="ORF">EST38_g1703</name>
</gene>
<comment type="subcellular location">
    <subcellularLocation>
        <location evidence="1">Nucleus</location>
    </subcellularLocation>
</comment>
<comment type="caution">
    <text evidence="3">The sequence shown here is derived from an EMBL/GenBank/DDBJ whole genome shotgun (WGS) entry which is preliminary data.</text>
</comment>
<proteinExistence type="predicted"/>
<dbReference type="Proteomes" id="UP000290288">
    <property type="component" value="Unassembled WGS sequence"/>
</dbReference>
<dbReference type="InterPro" id="IPR019140">
    <property type="entry name" value="MCM_complex-bd"/>
</dbReference>
<keyword evidence="2" id="KW-0539">Nucleus</keyword>
<accession>A0A4Q2DXG3</accession>
<dbReference type="AlphaFoldDB" id="A0A4Q2DXG3"/>
<organism evidence="3 4">
    <name type="scientific">Candolleomyces aberdarensis</name>
    <dbReference type="NCBI Taxonomy" id="2316362"/>
    <lineage>
        <taxon>Eukaryota</taxon>
        <taxon>Fungi</taxon>
        <taxon>Dikarya</taxon>
        <taxon>Basidiomycota</taxon>
        <taxon>Agaricomycotina</taxon>
        <taxon>Agaricomycetes</taxon>
        <taxon>Agaricomycetidae</taxon>
        <taxon>Agaricales</taxon>
        <taxon>Agaricineae</taxon>
        <taxon>Psathyrellaceae</taxon>
        <taxon>Candolleomyces</taxon>
    </lineage>
</organism>
<dbReference type="PANTHER" id="PTHR13489:SF0">
    <property type="entry name" value="MINI-CHROMOSOME MAINTENANCE COMPLEX-BINDING PROTEIN"/>
    <property type="match status" value="1"/>
</dbReference>
<evidence type="ECO:0000313" key="3">
    <source>
        <dbReference type="EMBL" id="RXW24142.1"/>
    </source>
</evidence>
<dbReference type="OrthoDB" id="329666at2759"/>
<dbReference type="Pfam" id="PF09739">
    <property type="entry name" value="MCM_bind"/>
    <property type="match status" value="2"/>
</dbReference>
<name>A0A4Q2DXG3_9AGAR</name>
<dbReference type="GO" id="GO:0006261">
    <property type="term" value="P:DNA-templated DNA replication"/>
    <property type="evidence" value="ECO:0007669"/>
    <property type="project" value="TreeGrafter"/>
</dbReference>
<dbReference type="GO" id="GO:0003682">
    <property type="term" value="F:chromatin binding"/>
    <property type="evidence" value="ECO:0007669"/>
    <property type="project" value="TreeGrafter"/>
</dbReference>
<dbReference type="EMBL" id="SDEE01000025">
    <property type="protein sequence ID" value="RXW24142.1"/>
    <property type="molecule type" value="Genomic_DNA"/>
</dbReference>
<dbReference type="STRING" id="2316362.A0A4Q2DXG3"/>
<protein>
    <recommendedName>
        <fullName evidence="5">Mini-chromosome maintenance complex-binding protein</fullName>
    </recommendedName>
</protein>
<dbReference type="GO" id="GO:0005634">
    <property type="term" value="C:nucleus"/>
    <property type="evidence" value="ECO:0007669"/>
    <property type="project" value="UniProtKB-SubCell"/>
</dbReference>
<evidence type="ECO:0000313" key="4">
    <source>
        <dbReference type="Proteomes" id="UP000290288"/>
    </source>
</evidence>
<dbReference type="PANTHER" id="PTHR13489">
    <property type="entry name" value="MINI-CHROMOSOME MAINTENANCE COMPLEX-BINDING PROTEIN"/>
    <property type="match status" value="1"/>
</dbReference>
<keyword evidence="4" id="KW-1185">Reference proteome</keyword>
<reference evidence="3 4" key="1">
    <citation type="submission" date="2019-01" db="EMBL/GenBank/DDBJ databases">
        <title>Draft genome sequence of Psathyrella aberdarensis IHI B618.</title>
        <authorList>
            <person name="Buettner E."/>
            <person name="Kellner H."/>
        </authorList>
    </citation>
    <scope>NUCLEOTIDE SEQUENCE [LARGE SCALE GENOMIC DNA]</scope>
    <source>
        <strain evidence="3 4">IHI B618</strain>
    </source>
</reference>
<evidence type="ECO:0008006" key="5">
    <source>
        <dbReference type="Google" id="ProtNLM"/>
    </source>
</evidence>
<evidence type="ECO:0000256" key="2">
    <source>
        <dbReference type="ARBA" id="ARBA00023242"/>
    </source>
</evidence>
<sequence length="527" mass="57424">MVSSLLVDALARPSDLLIELSRAPDDGQEFPTRVASYFDGIFSSQDAFNEITVLDLHTPPESLKSRSLVRFDCMIQDTSCSPEVYLSKHSNGDCGGWGLTEPDGAISSDSSVDYTLLKECSVVWAVSIPGKNHWCSDAGGASRDTSASSLLPHKYPLHSTPHLGVQVKIYDPAQSEPLRATDLYSFIGILGTEPWSTSLEPTSSAPVPTIHVVFSRRIAPTIVPRLFPDPSLQDSTIREQLISWIAQEGLSGDQLAAELVLLSIISKVQSRVPPILPLSLALTGYGPSLSRTPKLVLVLSELVPMLSVLPLSLEVLNSTPFIPESKEEDLHSGWLQLPKGSLCVVSEISLEEGHISEKGVLNLRTVQDAMAYQTVDYVFPFSRFSFETDMPFLVLSSGKSSPFFKVPVQAQTEENGEGLYAADDHSIRFPSPELLSEFRKLIGGAKIASVTLDGTTANFIQDDFVKERQTASSNKNAGKTGVVTSDDLITRMMVAKLLAATLHQPEVTTEVWERAKALDAQRKARLL</sequence>